<comment type="caution">
    <text evidence="1">The sequence shown here is derived from an EMBL/GenBank/DDBJ whole genome shotgun (WGS) entry which is preliminary data.</text>
</comment>
<dbReference type="GO" id="GO:0050308">
    <property type="term" value="F:sugar-phosphatase activity"/>
    <property type="evidence" value="ECO:0007669"/>
    <property type="project" value="TreeGrafter"/>
</dbReference>
<dbReference type="PANTHER" id="PTHR43481:SF4">
    <property type="entry name" value="GLYCEROL-1-PHOSPHATE PHOSPHOHYDROLASE 1-RELATED"/>
    <property type="match status" value="1"/>
</dbReference>
<reference evidence="1 2" key="1">
    <citation type="submission" date="2020-05" db="EMBL/GenBank/DDBJ databases">
        <title>MicrobeNet Type strains.</title>
        <authorList>
            <person name="Nicholson A.C."/>
        </authorList>
    </citation>
    <scope>NUCLEOTIDE SEQUENCE [LARGE SCALE GENOMIC DNA]</scope>
    <source>
        <strain evidence="1 2">JCM 3224</strain>
    </source>
</reference>
<dbReference type="PRINTS" id="PR00413">
    <property type="entry name" value="HADHALOGNASE"/>
</dbReference>
<dbReference type="CDD" id="cd07505">
    <property type="entry name" value="HAD_BPGM-like"/>
    <property type="match status" value="1"/>
</dbReference>
<dbReference type="EMBL" id="JABELX010000001">
    <property type="protein sequence ID" value="NNH68895.1"/>
    <property type="molecule type" value="Genomic_DNA"/>
</dbReference>
<proteinExistence type="predicted"/>
<dbReference type="InterPro" id="IPR036412">
    <property type="entry name" value="HAD-like_sf"/>
</dbReference>
<evidence type="ECO:0000313" key="1">
    <source>
        <dbReference type="EMBL" id="NNH68895.1"/>
    </source>
</evidence>
<dbReference type="NCBIfam" id="TIGR01509">
    <property type="entry name" value="HAD-SF-IA-v3"/>
    <property type="match status" value="1"/>
</dbReference>
<protein>
    <submittedName>
        <fullName evidence="1">HAD family phosphatase</fullName>
    </submittedName>
</protein>
<accession>A0A849BXQ3</accession>
<gene>
    <name evidence="1" type="ORF">HLB23_03220</name>
</gene>
<name>A0A849BXQ3_9NOCA</name>
<evidence type="ECO:0000313" key="2">
    <source>
        <dbReference type="Proteomes" id="UP000586827"/>
    </source>
</evidence>
<organism evidence="1 2">
    <name type="scientific">Nocardia uniformis</name>
    <dbReference type="NCBI Taxonomy" id="53432"/>
    <lineage>
        <taxon>Bacteria</taxon>
        <taxon>Bacillati</taxon>
        <taxon>Actinomycetota</taxon>
        <taxon>Actinomycetes</taxon>
        <taxon>Mycobacteriales</taxon>
        <taxon>Nocardiaceae</taxon>
        <taxon>Nocardia</taxon>
    </lineage>
</organism>
<dbReference type="Gene3D" id="1.10.150.240">
    <property type="entry name" value="Putative phosphatase, domain 2"/>
    <property type="match status" value="1"/>
</dbReference>
<dbReference type="InterPro" id="IPR023198">
    <property type="entry name" value="PGP-like_dom2"/>
</dbReference>
<dbReference type="InterPro" id="IPR006439">
    <property type="entry name" value="HAD-SF_hydro_IA"/>
</dbReference>
<dbReference type="SFLD" id="SFLDS00003">
    <property type="entry name" value="Haloacid_Dehalogenase"/>
    <property type="match status" value="1"/>
</dbReference>
<dbReference type="RefSeq" id="WP_067526102.1">
    <property type="nucleotide sequence ID" value="NZ_JABELX010000001.1"/>
</dbReference>
<dbReference type="Proteomes" id="UP000586827">
    <property type="component" value="Unassembled WGS sequence"/>
</dbReference>
<dbReference type="Pfam" id="PF13419">
    <property type="entry name" value="HAD_2"/>
    <property type="match status" value="1"/>
</dbReference>
<dbReference type="Gene3D" id="3.40.50.1000">
    <property type="entry name" value="HAD superfamily/HAD-like"/>
    <property type="match status" value="1"/>
</dbReference>
<dbReference type="SUPFAM" id="SSF56784">
    <property type="entry name" value="HAD-like"/>
    <property type="match status" value="1"/>
</dbReference>
<dbReference type="InterPro" id="IPR051806">
    <property type="entry name" value="HAD-like_SPP"/>
</dbReference>
<keyword evidence="2" id="KW-1185">Reference proteome</keyword>
<dbReference type="SFLD" id="SFLDG01129">
    <property type="entry name" value="C1.5:_HAD__Beta-PGM__Phosphata"/>
    <property type="match status" value="1"/>
</dbReference>
<dbReference type="InterPro" id="IPR041492">
    <property type="entry name" value="HAD_2"/>
</dbReference>
<dbReference type="InterPro" id="IPR023214">
    <property type="entry name" value="HAD_sf"/>
</dbReference>
<dbReference type="PANTHER" id="PTHR43481">
    <property type="entry name" value="FRUCTOSE-1-PHOSPHATE PHOSPHATASE"/>
    <property type="match status" value="1"/>
</dbReference>
<dbReference type="AlphaFoldDB" id="A0A849BXQ3"/>
<sequence length="228" mass="23918">MSLQAVLFDMDGTLVDTEILWWDTVELVSAEAGYRLVPGDAVHVTGASVADTAEFLSSRTSSSGATSLLARRLDDAFSEAVSSGVVLRPGALRLLDLLASAEITVALVSASPRRVVSHVLRTVGADRFAVTVAAEDSPRNKPHPDPYLTALARLGLRPEVCVAVEDSPTGVASAEGAGCPVLAVPSLLPIPPAQGRLIRSSLEQIDVTVLRDMVGAASCQHVLRECEL</sequence>